<sequence length="727" mass="82940">MSFGFGVGDFIAVLTLANKVRKQFVDAPRQLQDISEDLKRLSNVLRDIDDNDPANNLAPGQKETLKDISLQCRKVLDDLDNKVGKHESLQKDKSGLRSTARGLWSRITFDKAEIDDFRRRIDTNTNAFNLFLTNATHQLAREIKHGVDQLFQHQDNQRRQDILNWLSPITHDVKQADFFGRVQPGTGSWLLESDEFKQWTSQGGGTPEDERTLFCPGLPGAGKTFLTSIVINELRQSIHEDDQAAIAFFYCNFREQTTRAEILMVLLRQFVQQLSVIPNVLEEAYAKHLEHRSPLTVDESLGVLSSTLAAFSRTFVLLDALDECHLQGAERGELLADLFKLQETQNLGLFATSRDNPDISRSFYGKLNLRIRATAADVERFLRGQLEGLPKVVLQNEDLQRDLVAAVTDSIDGMFLLAQLRIDSIRGKRSAKMIRESLKNLPSGLDAAYDDAWVRIESQLPDEVQTAKDVLSWVSCATRPLSTRELQHALAIEDNLSFLDEDNIPDIEDVLAVCVGLVTVDEQEHVVRLVHYTAQEYFEQHQAKVFPNGQSDIGSKCIQYLCFDAFKTGALWDSTKYISRLEEYALFEYSAQNLLYHALREEVKMDLIFKLLTNPLLVGACYQVILYCDGSPRSRSTRSFSYRTYWNTWVPRIHKVVINDLVRTGIRLIIMYKTGNLDPEMVKRYISTYFTILDNNGIERRAQLIQALKTELFDRMSDPDFQQIISH</sequence>
<dbReference type="InterPro" id="IPR027417">
    <property type="entry name" value="P-loop_NTPase"/>
</dbReference>
<dbReference type="Pfam" id="PF17111">
    <property type="entry name" value="PigL_N"/>
    <property type="match status" value="1"/>
</dbReference>
<gene>
    <name evidence="3" type="ORF">APUU_60104A</name>
</gene>
<dbReference type="InterPro" id="IPR031348">
    <property type="entry name" value="PigL_N"/>
</dbReference>
<dbReference type="PANTHER" id="PTHR10039">
    <property type="entry name" value="AMELOGENIN"/>
    <property type="match status" value="1"/>
</dbReference>
<dbReference type="EMBL" id="AP024448">
    <property type="protein sequence ID" value="BCS27056.1"/>
    <property type="molecule type" value="Genomic_DNA"/>
</dbReference>
<reference evidence="3" key="1">
    <citation type="submission" date="2021-01" db="EMBL/GenBank/DDBJ databases">
        <authorList>
            <consortium name="Aspergillus puulaauensis MK2 genome sequencing consortium"/>
            <person name="Kazuki M."/>
            <person name="Futagami T."/>
        </authorList>
    </citation>
    <scope>NUCLEOTIDE SEQUENCE</scope>
    <source>
        <strain evidence="3">MK2</strain>
    </source>
</reference>
<keyword evidence="1" id="KW-0677">Repeat</keyword>
<evidence type="ECO:0000313" key="3">
    <source>
        <dbReference type="EMBL" id="BCS27056.1"/>
    </source>
</evidence>
<dbReference type="InterPro" id="IPR054471">
    <property type="entry name" value="GPIID_WHD"/>
</dbReference>
<proteinExistence type="predicted"/>
<dbReference type="SUPFAM" id="SSF52540">
    <property type="entry name" value="P-loop containing nucleoside triphosphate hydrolases"/>
    <property type="match status" value="1"/>
</dbReference>
<dbReference type="KEGG" id="apuu:APUU_60104A"/>
<protein>
    <recommendedName>
        <fullName evidence="2">NACHT domain-containing protein</fullName>
    </recommendedName>
</protein>
<evidence type="ECO:0000313" key="4">
    <source>
        <dbReference type="Proteomes" id="UP000654913"/>
    </source>
</evidence>
<accession>A0A7R8AQ55</accession>
<dbReference type="InterPro" id="IPR056884">
    <property type="entry name" value="NPHP3-like_N"/>
</dbReference>
<name>A0A7R8AQ55_9EURO</name>
<organism evidence="3 4">
    <name type="scientific">Aspergillus puulaauensis</name>
    <dbReference type="NCBI Taxonomy" id="1220207"/>
    <lineage>
        <taxon>Eukaryota</taxon>
        <taxon>Fungi</taxon>
        <taxon>Dikarya</taxon>
        <taxon>Ascomycota</taxon>
        <taxon>Pezizomycotina</taxon>
        <taxon>Eurotiomycetes</taxon>
        <taxon>Eurotiomycetidae</taxon>
        <taxon>Eurotiales</taxon>
        <taxon>Aspergillaceae</taxon>
        <taxon>Aspergillus</taxon>
    </lineage>
</organism>
<dbReference type="RefSeq" id="XP_041559250.1">
    <property type="nucleotide sequence ID" value="XM_041706911.1"/>
</dbReference>
<keyword evidence="4" id="KW-1185">Reference proteome</keyword>
<dbReference type="Pfam" id="PF22939">
    <property type="entry name" value="WHD_GPIID"/>
    <property type="match status" value="1"/>
</dbReference>
<dbReference type="GeneID" id="64977061"/>
<dbReference type="PROSITE" id="PS50837">
    <property type="entry name" value="NACHT"/>
    <property type="match status" value="1"/>
</dbReference>
<dbReference type="OrthoDB" id="195446at2759"/>
<dbReference type="InterPro" id="IPR007111">
    <property type="entry name" value="NACHT_NTPase"/>
</dbReference>
<evidence type="ECO:0000256" key="1">
    <source>
        <dbReference type="ARBA" id="ARBA00022737"/>
    </source>
</evidence>
<dbReference type="Gene3D" id="3.40.50.300">
    <property type="entry name" value="P-loop containing nucleotide triphosphate hydrolases"/>
    <property type="match status" value="1"/>
</dbReference>
<reference evidence="3" key="2">
    <citation type="submission" date="2021-02" db="EMBL/GenBank/DDBJ databases">
        <title>Aspergillus puulaauensis MK2 genome sequence.</title>
        <authorList>
            <person name="Futagami T."/>
            <person name="Mori K."/>
            <person name="Kadooka C."/>
            <person name="Tanaka T."/>
        </authorList>
    </citation>
    <scope>NUCLEOTIDE SEQUENCE</scope>
    <source>
        <strain evidence="3">MK2</strain>
    </source>
</reference>
<evidence type="ECO:0000259" key="2">
    <source>
        <dbReference type="PROSITE" id="PS50837"/>
    </source>
</evidence>
<dbReference type="Pfam" id="PF24883">
    <property type="entry name" value="NPHP3_N"/>
    <property type="match status" value="1"/>
</dbReference>
<dbReference type="AlphaFoldDB" id="A0A7R8AQ55"/>
<feature type="domain" description="NACHT" evidence="2">
    <location>
        <begin position="211"/>
        <end position="356"/>
    </location>
</feature>
<dbReference type="Proteomes" id="UP000654913">
    <property type="component" value="Chromosome 6"/>
</dbReference>
<dbReference type="PANTHER" id="PTHR10039:SF15">
    <property type="entry name" value="NACHT DOMAIN-CONTAINING PROTEIN"/>
    <property type="match status" value="1"/>
</dbReference>